<name>A0ABR4HPI9_9EURO</name>
<sequence>MNLGVPDSLTGICLLGTDIFFLTFCYLVSSLSLCTRSKMFSIQPRQSTESNSQDSKSYTPNILPCRIHHDGPVESIDRYWTPVPDETDQNLQTAYFRGRKLRGRRVQIPEGYEGIVATHTDRELPTTASRNTTDVEVEEVDGEREEPVKVLEKQATFGDFVVWGHETIPPADDPFVKGVEEWVRFAEAMHMEHKEEKGTST</sequence>
<feature type="transmembrane region" description="Helical" evidence="1">
    <location>
        <begin position="12"/>
        <end position="35"/>
    </location>
</feature>
<keyword evidence="1" id="KW-1133">Transmembrane helix</keyword>
<keyword evidence="1" id="KW-0472">Membrane</keyword>
<dbReference type="EMBL" id="JBFXLT010000018">
    <property type="protein sequence ID" value="KAL2817386.1"/>
    <property type="molecule type" value="Genomic_DNA"/>
</dbReference>
<evidence type="ECO:0000256" key="1">
    <source>
        <dbReference type="SAM" id="Phobius"/>
    </source>
</evidence>
<dbReference type="Pfam" id="PF08615">
    <property type="entry name" value="RNase_H2_suC"/>
    <property type="match status" value="1"/>
</dbReference>
<keyword evidence="1" id="KW-0812">Transmembrane</keyword>
<reference evidence="2 3" key="1">
    <citation type="submission" date="2024-07" db="EMBL/GenBank/DDBJ databases">
        <title>Section-level genome sequencing and comparative genomics of Aspergillus sections Usti and Cavernicolus.</title>
        <authorList>
            <consortium name="Lawrence Berkeley National Laboratory"/>
            <person name="Nybo J.L."/>
            <person name="Vesth T.C."/>
            <person name="Theobald S."/>
            <person name="Frisvad J.C."/>
            <person name="Larsen T.O."/>
            <person name="Kjaerboelling I."/>
            <person name="Rothschild-Mancinelli K."/>
            <person name="Lyhne E.K."/>
            <person name="Kogle M.E."/>
            <person name="Barry K."/>
            <person name="Clum A."/>
            <person name="Na H."/>
            <person name="Ledsgaard L."/>
            <person name="Lin J."/>
            <person name="Lipzen A."/>
            <person name="Kuo A."/>
            <person name="Riley R."/>
            <person name="Mondo S."/>
            <person name="Labutti K."/>
            <person name="Haridas S."/>
            <person name="Pangalinan J."/>
            <person name="Salamov A.A."/>
            <person name="Simmons B.A."/>
            <person name="Magnuson J.K."/>
            <person name="Chen J."/>
            <person name="Drula E."/>
            <person name="Henrissat B."/>
            <person name="Wiebenga A."/>
            <person name="Lubbers R.J."/>
            <person name="Gomes A.C."/>
            <person name="Makela M.R."/>
            <person name="Stajich J."/>
            <person name="Grigoriev I.V."/>
            <person name="Mortensen U.H."/>
            <person name="De Vries R.P."/>
            <person name="Baker S.E."/>
            <person name="Andersen M.R."/>
        </authorList>
    </citation>
    <scope>NUCLEOTIDE SEQUENCE [LARGE SCALE GENOMIC DNA]</scope>
    <source>
        <strain evidence="2 3">CBS 588.65</strain>
    </source>
</reference>
<keyword evidence="3" id="KW-1185">Reference proteome</keyword>
<protein>
    <submittedName>
        <fullName evidence="2">Ribonuclease H2 non-catalytic subunit-domain-containing protein</fullName>
    </submittedName>
</protein>
<evidence type="ECO:0000313" key="2">
    <source>
        <dbReference type="EMBL" id="KAL2817386.1"/>
    </source>
</evidence>
<accession>A0ABR4HPI9</accession>
<dbReference type="Proteomes" id="UP001610334">
    <property type="component" value="Unassembled WGS sequence"/>
</dbReference>
<dbReference type="CDD" id="cd09271">
    <property type="entry name" value="RNase_H2-C"/>
    <property type="match status" value="1"/>
</dbReference>
<dbReference type="PANTHER" id="PTHR47204:SF1">
    <property type="entry name" value="RIBONUCLEASE H2 SUBUNIT C"/>
    <property type="match status" value="1"/>
</dbReference>
<gene>
    <name evidence="2" type="ORF">BJX63DRAFT_385962</name>
</gene>
<organism evidence="2 3">
    <name type="scientific">Aspergillus granulosus</name>
    <dbReference type="NCBI Taxonomy" id="176169"/>
    <lineage>
        <taxon>Eukaryota</taxon>
        <taxon>Fungi</taxon>
        <taxon>Dikarya</taxon>
        <taxon>Ascomycota</taxon>
        <taxon>Pezizomycotina</taxon>
        <taxon>Eurotiomycetes</taxon>
        <taxon>Eurotiomycetidae</taxon>
        <taxon>Eurotiales</taxon>
        <taxon>Aspergillaceae</taxon>
        <taxon>Aspergillus</taxon>
        <taxon>Aspergillus subgen. Nidulantes</taxon>
    </lineage>
</organism>
<proteinExistence type="predicted"/>
<evidence type="ECO:0000313" key="3">
    <source>
        <dbReference type="Proteomes" id="UP001610334"/>
    </source>
</evidence>
<dbReference type="Gene3D" id="2.40.128.680">
    <property type="match status" value="1"/>
</dbReference>
<comment type="caution">
    <text evidence="2">The sequence shown here is derived from an EMBL/GenBank/DDBJ whole genome shotgun (WGS) entry which is preliminary data.</text>
</comment>
<dbReference type="PANTHER" id="PTHR47204">
    <property type="entry name" value="OS02G0168900 PROTEIN"/>
    <property type="match status" value="1"/>
</dbReference>
<dbReference type="InterPro" id="IPR013924">
    <property type="entry name" value="RNase_H2_suC"/>
</dbReference>